<dbReference type="EMBL" id="JACHFK010000007">
    <property type="protein sequence ID" value="MBB5377392.1"/>
    <property type="molecule type" value="Genomic_DNA"/>
</dbReference>
<organism evidence="9 10">
    <name type="scientific">Deinococcus metalli</name>
    <dbReference type="NCBI Taxonomy" id="1141878"/>
    <lineage>
        <taxon>Bacteria</taxon>
        <taxon>Thermotogati</taxon>
        <taxon>Deinococcota</taxon>
        <taxon>Deinococci</taxon>
        <taxon>Deinococcales</taxon>
        <taxon>Deinococcaceae</taxon>
        <taxon>Deinococcus</taxon>
    </lineage>
</organism>
<evidence type="ECO:0000256" key="3">
    <source>
        <dbReference type="ARBA" id="ARBA00012953"/>
    </source>
</evidence>
<name>A0A7W8NSP7_9DEIO</name>
<dbReference type="Proteomes" id="UP000619376">
    <property type="component" value="Unassembled WGS sequence"/>
</dbReference>
<evidence type="ECO:0000256" key="1">
    <source>
        <dbReference type="ARBA" id="ARBA00001946"/>
    </source>
</evidence>
<dbReference type="InterPro" id="IPR036702">
    <property type="entry name" value="ComB-like_sf"/>
</dbReference>
<sequence length="239" mass="24653">MFFDQSAFRVRCEWGEAAVRRLAPQADAVVIVDVLSFTTCVDVAVSRGAAVLPYRWRDDSAAAFAQAHGAVLASSERGSADGYSLSPSSLIAIPVGETLVLPSPNGGTLCALAAETGAAVYAACLCNARAVGEHLRGAGRVLVVPAGERWPDGTLRPALEDWLGAGAVISALAGDASPEAEAAARAFLAARADLPRIVRDCSSGRELIGRGFAADVDLAAQVHVSGAVPVLRDGAFRRT</sequence>
<reference evidence="8" key="4">
    <citation type="submission" date="2024-05" db="EMBL/GenBank/DDBJ databases">
        <authorList>
            <person name="Sun Q."/>
            <person name="Zhou Y."/>
        </authorList>
    </citation>
    <scope>NUCLEOTIDE SEQUENCE</scope>
    <source>
        <strain evidence="8">CGMCC 1.18437</strain>
    </source>
</reference>
<evidence type="ECO:0000256" key="5">
    <source>
        <dbReference type="ARBA" id="ARBA00022801"/>
    </source>
</evidence>
<dbReference type="GO" id="GO:0050545">
    <property type="term" value="F:sulfopyruvate decarboxylase activity"/>
    <property type="evidence" value="ECO:0007669"/>
    <property type="project" value="TreeGrafter"/>
</dbReference>
<dbReference type="EMBL" id="BNAJ01000007">
    <property type="protein sequence ID" value="GHF50076.1"/>
    <property type="molecule type" value="Genomic_DNA"/>
</dbReference>
<dbReference type="Gene3D" id="3.90.1560.10">
    <property type="entry name" value="ComB-like"/>
    <property type="match status" value="1"/>
</dbReference>
<evidence type="ECO:0000313" key="9">
    <source>
        <dbReference type="EMBL" id="MBB5377392.1"/>
    </source>
</evidence>
<evidence type="ECO:0000313" key="10">
    <source>
        <dbReference type="Proteomes" id="UP000539473"/>
    </source>
</evidence>
<keyword evidence="11" id="KW-1185">Reference proteome</keyword>
<evidence type="ECO:0000256" key="7">
    <source>
        <dbReference type="ARBA" id="ARBA00033711"/>
    </source>
</evidence>
<evidence type="ECO:0000313" key="11">
    <source>
        <dbReference type="Proteomes" id="UP000619376"/>
    </source>
</evidence>
<evidence type="ECO:0000256" key="4">
    <source>
        <dbReference type="ARBA" id="ARBA00021948"/>
    </source>
</evidence>
<accession>A0A7W8NSP7</accession>
<dbReference type="GO" id="GO:0000287">
    <property type="term" value="F:magnesium ion binding"/>
    <property type="evidence" value="ECO:0007669"/>
    <property type="project" value="InterPro"/>
</dbReference>
<keyword evidence="5 9" id="KW-0378">Hydrolase</keyword>
<gene>
    <name evidence="8" type="ORF">GCM10017781_28200</name>
    <name evidence="9" type="ORF">HNQ07_002884</name>
</gene>
<keyword evidence="6" id="KW-0460">Magnesium</keyword>
<reference evidence="11" key="2">
    <citation type="journal article" date="2019" name="Int. J. Syst. Evol. Microbiol.">
        <title>The Global Catalogue of Microorganisms (GCM) 10K type strain sequencing project: providing services to taxonomists for standard genome sequencing and annotation.</title>
        <authorList>
            <consortium name="The Broad Institute Genomics Platform"/>
            <consortium name="The Broad Institute Genome Sequencing Center for Infectious Disease"/>
            <person name="Wu L."/>
            <person name="Ma J."/>
        </authorList>
    </citation>
    <scope>NUCLEOTIDE SEQUENCE [LARGE SCALE GENOMIC DNA]</scope>
    <source>
        <strain evidence="11">CGMCC 1.18437</strain>
    </source>
</reference>
<dbReference type="PANTHER" id="PTHR37311:SF1">
    <property type="entry name" value="2-PHOSPHOSULFOLACTATE PHOSPHATASE-RELATED"/>
    <property type="match status" value="1"/>
</dbReference>
<comment type="similarity">
    <text evidence="2">Belongs to the ComB family.</text>
</comment>
<comment type="cofactor">
    <cofactor evidence="1">
        <name>Mg(2+)</name>
        <dbReference type="ChEBI" id="CHEBI:18420"/>
    </cofactor>
</comment>
<dbReference type="Proteomes" id="UP000539473">
    <property type="component" value="Unassembled WGS sequence"/>
</dbReference>
<dbReference type="GO" id="GO:0050532">
    <property type="term" value="F:2-phosphosulfolactate phosphatase activity"/>
    <property type="evidence" value="ECO:0007669"/>
    <property type="project" value="UniProtKB-EC"/>
</dbReference>
<evidence type="ECO:0000256" key="2">
    <source>
        <dbReference type="ARBA" id="ARBA00009997"/>
    </source>
</evidence>
<reference evidence="9 10" key="3">
    <citation type="submission" date="2020-08" db="EMBL/GenBank/DDBJ databases">
        <title>Genomic Encyclopedia of Type Strains, Phase IV (KMG-IV): sequencing the most valuable type-strain genomes for metagenomic binning, comparative biology and taxonomic classification.</title>
        <authorList>
            <person name="Goeker M."/>
        </authorList>
    </citation>
    <scope>NUCLEOTIDE SEQUENCE [LARGE SCALE GENOMIC DNA]</scope>
    <source>
        <strain evidence="9 10">DSM 27521</strain>
    </source>
</reference>
<reference evidence="8" key="1">
    <citation type="journal article" date="2014" name="Int. J. Syst. Evol. Microbiol.">
        <title>Complete genome of a new Firmicutes species belonging to the dominant human colonic microbiota ('Ruminococcus bicirculans') reveals two chromosomes and a selective capacity to utilize plant glucans.</title>
        <authorList>
            <consortium name="NISC Comparative Sequencing Program"/>
            <person name="Wegmann U."/>
            <person name="Louis P."/>
            <person name="Goesmann A."/>
            <person name="Henrissat B."/>
            <person name="Duncan S.H."/>
            <person name="Flint H.J."/>
        </authorList>
    </citation>
    <scope>NUCLEOTIDE SEQUENCE</scope>
    <source>
        <strain evidence="8">CGMCC 1.18437</strain>
    </source>
</reference>
<proteinExistence type="inferred from homology"/>
<dbReference type="Pfam" id="PF04029">
    <property type="entry name" value="2-ph_phosp"/>
    <property type="match status" value="1"/>
</dbReference>
<dbReference type="AlphaFoldDB" id="A0A7W8NSP7"/>
<evidence type="ECO:0000256" key="6">
    <source>
        <dbReference type="ARBA" id="ARBA00022842"/>
    </source>
</evidence>
<dbReference type="PANTHER" id="PTHR37311">
    <property type="entry name" value="2-PHOSPHOSULFOLACTATE PHOSPHATASE-RELATED"/>
    <property type="match status" value="1"/>
</dbReference>
<dbReference type="EC" id="3.1.3.71" evidence="3"/>
<dbReference type="InterPro" id="IPR005238">
    <property type="entry name" value="ComB-like"/>
</dbReference>
<evidence type="ECO:0000313" key="8">
    <source>
        <dbReference type="EMBL" id="GHF50076.1"/>
    </source>
</evidence>
<dbReference type="SUPFAM" id="SSF142823">
    <property type="entry name" value="ComB-like"/>
    <property type="match status" value="1"/>
</dbReference>
<dbReference type="RefSeq" id="WP_184112920.1">
    <property type="nucleotide sequence ID" value="NZ_BNAJ01000007.1"/>
</dbReference>
<comment type="catalytic activity">
    <reaction evidence="7">
        <text>(2R)-O-phospho-3-sulfolactate + H2O = (2R)-3-sulfolactate + phosphate</text>
        <dbReference type="Rhea" id="RHEA:23416"/>
        <dbReference type="ChEBI" id="CHEBI:15377"/>
        <dbReference type="ChEBI" id="CHEBI:15597"/>
        <dbReference type="ChEBI" id="CHEBI:43474"/>
        <dbReference type="ChEBI" id="CHEBI:58738"/>
        <dbReference type="EC" id="3.1.3.71"/>
    </reaction>
</comment>
<protein>
    <recommendedName>
        <fullName evidence="4">Probable 2-phosphosulfolactate phosphatase</fullName>
        <ecNumber evidence="3">3.1.3.71</ecNumber>
    </recommendedName>
</protein>
<comment type="caution">
    <text evidence="9">The sequence shown here is derived from an EMBL/GenBank/DDBJ whole genome shotgun (WGS) entry which is preliminary data.</text>
</comment>